<dbReference type="Pfam" id="PF15998">
    <property type="entry name" value="DUF4773"/>
    <property type="match status" value="1"/>
</dbReference>
<evidence type="ECO:0000259" key="1">
    <source>
        <dbReference type="Pfam" id="PF15998"/>
    </source>
</evidence>
<dbReference type="Proteomes" id="UP000887574">
    <property type="component" value="Unplaced"/>
</dbReference>
<dbReference type="PANTHER" id="PTHR36299:SF2">
    <property type="entry name" value="DUF4773 DOMAIN-CONTAINING PROTEIN"/>
    <property type="match status" value="1"/>
</dbReference>
<organism evidence="2 3">
    <name type="scientific">Ditylenchus dipsaci</name>
    <dbReference type="NCBI Taxonomy" id="166011"/>
    <lineage>
        <taxon>Eukaryota</taxon>
        <taxon>Metazoa</taxon>
        <taxon>Ecdysozoa</taxon>
        <taxon>Nematoda</taxon>
        <taxon>Chromadorea</taxon>
        <taxon>Rhabditida</taxon>
        <taxon>Tylenchina</taxon>
        <taxon>Tylenchomorpha</taxon>
        <taxon>Sphaerularioidea</taxon>
        <taxon>Anguinidae</taxon>
        <taxon>Anguininae</taxon>
        <taxon>Ditylenchus</taxon>
    </lineage>
</organism>
<reference evidence="3" key="1">
    <citation type="submission" date="2022-11" db="UniProtKB">
        <authorList>
            <consortium name="WormBaseParasite"/>
        </authorList>
    </citation>
    <scope>IDENTIFICATION</scope>
</reference>
<protein>
    <submittedName>
        <fullName evidence="3">DUF4773 domain-containing protein</fullName>
    </submittedName>
</protein>
<proteinExistence type="predicted"/>
<dbReference type="PANTHER" id="PTHR36299">
    <property type="entry name" value="AGAP008005-PA"/>
    <property type="match status" value="1"/>
</dbReference>
<sequence length="146" mass="16478">MQWTKKVVVKVTEKKREAERASLATKWLEFSFFSCDQCIGLPLPFSSHPNNKQTHTTAATLKFADLSASENFFDPLLFSNEVRLTVRNPPPVCFEVPHLRDFASLCLRLYNVVVTEESISGCTKLEAVLYHLKVATAKLGCFKIPV</sequence>
<dbReference type="WBParaSite" id="jg13069">
    <property type="protein sequence ID" value="jg13069"/>
    <property type="gene ID" value="jg13069"/>
</dbReference>
<dbReference type="AlphaFoldDB" id="A0A915CX14"/>
<keyword evidence="2" id="KW-1185">Reference proteome</keyword>
<accession>A0A915CX14</accession>
<name>A0A915CX14_9BILA</name>
<feature type="domain" description="DUF4773" evidence="1">
    <location>
        <begin position="34"/>
        <end position="144"/>
    </location>
</feature>
<evidence type="ECO:0000313" key="3">
    <source>
        <dbReference type="WBParaSite" id="jg13069"/>
    </source>
</evidence>
<evidence type="ECO:0000313" key="2">
    <source>
        <dbReference type="Proteomes" id="UP000887574"/>
    </source>
</evidence>
<dbReference type="InterPro" id="IPR031941">
    <property type="entry name" value="DUF4773"/>
</dbReference>